<keyword evidence="3" id="KW-1185">Reference proteome</keyword>
<dbReference type="OrthoDB" id="3268450at2759"/>
<proteinExistence type="predicted"/>
<feature type="transmembrane region" description="Helical" evidence="1">
    <location>
        <begin position="97"/>
        <end position="113"/>
    </location>
</feature>
<keyword evidence="1" id="KW-0472">Membrane</keyword>
<gene>
    <name evidence="2" type="ORF">MSAN_01184700</name>
</gene>
<feature type="transmembrane region" description="Helical" evidence="1">
    <location>
        <begin position="164"/>
        <end position="182"/>
    </location>
</feature>
<evidence type="ECO:0000313" key="2">
    <source>
        <dbReference type="EMBL" id="KAF7361511.1"/>
    </source>
</evidence>
<feature type="transmembrane region" description="Helical" evidence="1">
    <location>
        <begin position="67"/>
        <end position="85"/>
    </location>
</feature>
<keyword evidence="1" id="KW-0812">Transmembrane</keyword>
<keyword evidence="1" id="KW-1133">Transmembrane helix</keyword>
<reference evidence="2" key="1">
    <citation type="submission" date="2020-05" db="EMBL/GenBank/DDBJ databases">
        <title>Mycena genomes resolve the evolution of fungal bioluminescence.</title>
        <authorList>
            <person name="Tsai I.J."/>
        </authorList>
    </citation>
    <scope>NUCLEOTIDE SEQUENCE</scope>
    <source>
        <strain evidence="2">160909Yilan</strain>
    </source>
</reference>
<sequence>MTRTAAAEDPLLNPGVVAEREVHHPDTPFDSAAMMEEGQAQAPFGLPTTPISESSPGPKVKITPWRVLNTVLLLVLGMYKAVAAYRGQQTAPTTLDWILGVLWAIIAYWAAFLEEAQLGPRGRWFFMHDLSGALQIALGIVLGLIIIFGVSGVLIWGMIAWKNIFLKLLLFSLLLLWLRTIFGTRTAEPTGRNTEEISVGSGPSYGSLSPRATTASAAFAFTAPTAATTAFAATPSALPAGVALAPIAVDPPTSAGGVFVAPVINGNDIAATPTTRYPAKEVRLGPGIWGRNLTQQAFTVIKGVFGEQYVWLGVYIRAHRLEAEQTDEPSWIACEFATEEQARWFATEFMRLRTPPYNTLHAIHNITPLNELEQLV</sequence>
<feature type="transmembrane region" description="Helical" evidence="1">
    <location>
        <begin position="134"/>
        <end position="158"/>
    </location>
</feature>
<protein>
    <submittedName>
        <fullName evidence="2">Uncharacterized protein</fullName>
    </submittedName>
</protein>
<dbReference type="Proteomes" id="UP000623467">
    <property type="component" value="Unassembled WGS sequence"/>
</dbReference>
<dbReference type="AlphaFoldDB" id="A0A8H7D7B3"/>
<dbReference type="EMBL" id="JACAZH010000008">
    <property type="protein sequence ID" value="KAF7361511.1"/>
    <property type="molecule type" value="Genomic_DNA"/>
</dbReference>
<name>A0A8H7D7B3_9AGAR</name>
<comment type="caution">
    <text evidence="2">The sequence shown here is derived from an EMBL/GenBank/DDBJ whole genome shotgun (WGS) entry which is preliminary data.</text>
</comment>
<evidence type="ECO:0000313" key="3">
    <source>
        <dbReference type="Proteomes" id="UP000623467"/>
    </source>
</evidence>
<accession>A0A8H7D7B3</accession>
<evidence type="ECO:0000256" key="1">
    <source>
        <dbReference type="SAM" id="Phobius"/>
    </source>
</evidence>
<organism evidence="2 3">
    <name type="scientific">Mycena sanguinolenta</name>
    <dbReference type="NCBI Taxonomy" id="230812"/>
    <lineage>
        <taxon>Eukaryota</taxon>
        <taxon>Fungi</taxon>
        <taxon>Dikarya</taxon>
        <taxon>Basidiomycota</taxon>
        <taxon>Agaricomycotina</taxon>
        <taxon>Agaricomycetes</taxon>
        <taxon>Agaricomycetidae</taxon>
        <taxon>Agaricales</taxon>
        <taxon>Marasmiineae</taxon>
        <taxon>Mycenaceae</taxon>
        <taxon>Mycena</taxon>
    </lineage>
</organism>